<feature type="domain" description="TonB-dependent receptor plug" evidence="3">
    <location>
        <begin position="118"/>
        <end position="217"/>
    </location>
</feature>
<keyword evidence="2" id="KW-0732">Signal</keyword>
<dbReference type="SUPFAM" id="SSF56935">
    <property type="entry name" value="Porins"/>
    <property type="match status" value="1"/>
</dbReference>
<comment type="similarity">
    <text evidence="1">Belongs to the TonB-dependent receptor family.</text>
</comment>
<dbReference type="RefSeq" id="WP_237232477.1">
    <property type="nucleotide sequence ID" value="NZ_JAKKDV010000008.1"/>
</dbReference>
<evidence type="ECO:0000313" key="4">
    <source>
        <dbReference type="EMBL" id="MCF7561745.1"/>
    </source>
</evidence>
<keyword evidence="1" id="KW-1134">Transmembrane beta strand</keyword>
<dbReference type="Proteomes" id="UP001200022">
    <property type="component" value="Unassembled WGS sequence"/>
</dbReference>
<dbReference type="Pfam" id="PF07715">
    <property type="entry name" value="Plug"/>
    <property type="match status" value="1"/>
</dbReference>
<dbReference type="SUPFAM" id="SSF49464">
    <property type="entry name" value="Carboxypeptidase regulatory domain-like"/>
    <property type="match status" value="1"/>
</dbReference>
<keyword evidence="1" id="KW-0998">Cell outer membrane</keyword>
<dbReference type="InterPro" id="IPR039426">
    <property type="entry name" value="TonB-dep_rcpt-like"/>
</dbReference>
<evidence type="ECO:0000313" key="5">
    <source>
        <dbReference type="Proteomes" id="UP001200022"/>
    </source>
</evidence>
<proteinExistence type="inferred from homology"/>
<keyword evidence="5" id="KW-1185">Reference proteome</keyword>
<comment type="caution">
    <text evidence="4">The sequence shown here is derived from an EMBL/GenBank/DDBJ whole genome shotgun (WGS) entry which is preliminary data.</text>
</comment>
<dbReference type="Gene3D" id="2.170.130.10">
    <property type="entry name" value="TonB-dependent receptor, plug domain"/>
    <property type="match status" value="1"/>
</dbReference>
<feature type="signal peptide" evidence="2">
    <location>
        <begin position="1"/>
        <end position="23"/>
    </location>
</feature>
<protein>
    <submittedName>
        <fullName evidence="4">TonB-dependent receptor plug domain-containing protein</fullName>
    </submittedName>
</protein>
<dbReference type="Gene3D" id="2.60.40.1120">
    <property type="entry name" value="Carboxypeptidase-like, regulatory domain"/>
    <property type="match status" value="1"/>
</dbReference>
<evidence type="ECO:0000256" key="2">
    <source>
        <dbReference type="SAM" id="SignalP"/>
    </source>
</evidence>
<evidence type="ECO:0000256" key="1">
    <source>
        <dbReference type="PROSITE-ProRule" id="PRU01360"/>
    </source>
</evidence>
<reference evidence="4 5" key="1">
    <citation type="submission" date="2022-01" db="EMBL/GenBank/DDBJ databases">
        <title>Draft genome sequence of Sabulilitoribacter multivorans KCTC 32326.</title>
        <authorList>
            <person name="Oh J.-S."/>
        </authorList>
    </citation>
    <scope>NUCLEOTIDE SEQUENCE [LARGE SCALE GENOMIC DNA]</scope>
    <source>
        <strain evidence="4 5">M-M16</strain>
    </source>
</reference>
<keyword evidence="4" id="KW-0675">Receptor</keyword>
<comment type="subcellular location">
    <subcellularLocation>
        <location evidence="1">Cell outer membrane</location>
        <topology evidence="1">Multi-pass membrane protein</topology>
    </subcellularLocation>
</comment>
<sequence length="223" mass="24104">MINLFKKASLLVFLLLFVSISYSQERIVTGQVTTFKKIAVVNAEIKVQSSKVTVLTDTTGYFKVSCSPKDKIKISANGFISQKIKLDEKTNDLSINLKFKPSEKNIDVAIGYGHIKEKDKTFSLTSIRSETNSQFAQFSNIIDIILNSSPSIAIKNGEIIIRGESSLNGSSAALILVNGSEVNMSQLSAIQPLDVKSIDILKGSGGAIYGVRGANGVVLITLK</sequence>
<dbReference type="InterPro" id="IPR008969">
    <property type="entry name" value="CarboxyPept-like_regulatory"/>
</dbReference>
<dbReference type="Pfam" id="PF13715">
    <property type="entry name" value="CarbopepD_reg_2"/>
    <property type="match status" value="1"/>
</dbReference>
<accession>A0ABS9IMC3</accession>
<dbReference type="PROSITE" id="PS52016">
    <property type="entry name" value="TONB_DEPENDENT_REC_3"/>
    <property type="match status" value="1"/>
</dbReference>
<keyword evidence="1" id="KW-0472">Membrane</keyword>
<name>A0ABS9IMC3_9FLAO</name>
<evidence type="ECO:0000259" key="3">
    <source>
        <dbReference type="Pfam" id="PF07715"/>
    </source>
</evidence>
<dbReference type="EMBL" id="JAKKDV010000008">
    <property type="protein sequence ID" value="MCF7561745.1"/>
    <property type="molecule type" value="Genomic_DNA"/>
</dbReference>
<dbReference type="InterPro" id="IPR037066">
    <property type="entry name" value="Plug_dom_sf"/>
</dbReference>
<keyword evidence="1" id="KW-0813">Transport</keyword>
<feature type="chain" id="PRO_5045365833" evidence="2">
    <location>
        <begin position="24"/>
        <end position="223"/>
    </location>
</feature>
<keyword evidence="1" id="KW-0812">Transmembrane</keyword>
<gene>
    <name evidence="4" type="ORF">L3X39_13940</name>
</gene>
<organism evidence="4 5">
    <name type="scientific">Flaviramulus multivorans</name>
    <dbReference type="NCBI Taxonomy" id="1304750"/>
    <lineage>
        <taxon>Bacteria</taxon>
        <taxon>Pseudomonadati</taxon>
        <taxon>Bacteroidota</taxon>
        <taxon>Flavobacteriia</taxon>
        <taxon>Flavobacteriales</taxon>
        <taxon>Flavobacteriaceae</taxon>
        <taxon>Flaviramulus</taxon>
    </lineage>
</organism>
<dbReference type="InterPro" id="IPR012910">
    <property type="entry name" value="Plug_dom"/>
</dbReference>